<dbReference type="InterPro" id="IPR050194">
    <property type="entry name" value="Glycosyltransferase_grp1"/>
</dbReference>
<evidence type="ECO:0000259" key="1">
    <source>
        <dbReference type="Pfam" id="PF00534"/>
    </source>
</evidence>
<evidence type="ECO:0000259" key="2">
    <source>
        <dbReference type="Pfam" id="PF13439"/>
    </source>
</evidence>
<feature type="domain" description="Glycosyltransferase subfamily 4-like N-terminal" evidence="2">
    <location>
        <begin position="14"/>
        <end position="175"/>
    </location>
</feature>
<sequence>MIKVLHVFNVMDRGGAEAMIMNLYRNINRKNVQFGFIVHQEREGEYDREIIELGGEIFRVPQFCGYNMKAYKKAFQCIFMEHSEYAIVHGHMQSTAAIYLKEAKKLGRITIAHSHNTSSGRGFKAMLKTILQYPIRFRTDYMFACSKAAGKWLYGKNKMSQNSVKVIYNAIDIDRYRFDAEVRNKIRKQQGLDDKIVIGHVGRFTYQKNHEFLIKVFQIFQEKHGSAILLLIGNGESEEKIRNLVKYSGLENSVKFLGVQDNVHEWIQAMDLFLFPSRYEGLPVTLIEAQTCGVPCVISDNITDEAILYKVAKVSLKSDVNEWVHVMEESLKINVSRSEGEAVIKNTNYNIKNAAAQIENAYCNMIIKK</sequence>
<protein>
    <submittedName>
        <fullName evidence="3">Glycosyltransferase family 1 protein</fullName>
    </submittedName>
</protein>
<reference evidence="3 4" key="1">
    <citation type="submission" date="2021-06" db="EMBL/GenBank/DDBJ databases">
        <title>Description of novel taxa of the family Lachnospiraceae.</title>
        <authorList>
            <person name="Chaplin A.V."/>
            <person name="Sokolova S.R."/>
            <person name="Pikina A.P."/>
            <person name="Korzhanova M."/>
            <person name="Belova V."/>
            <person name="Korostin D."/>
            <person name="Efimov B.A."/>
        </authorList>
    </citation>
    <scope>NUCLEOTIDE SEQUENCE [LARGE SCALE GENOMIC DNA]</scope>
    <source>
        <strain evidence="3 4">ASD4241</strain>
    </source>
</reference>
<dbReference type="EMBL" id="JAHQCX010000001">
    <property type="protein sequence ID" value="MBU9724601.1"/>
    <property type="molecule type" value="Genomic_DNA"/>
</dbReference>
<accession>A0ABS6K181</accession>
<organism evidence="3 4">
    <name type="scientific">Diplocloster modestus</name>
    <dbReference type="NCBI Taxonomy" id="2850322"/>
    <lineage>
        <taxon>Bacteria</taxon>
        <taxon>Bacillati</taxon>
        <taxon>Bacillota</taxon>
        <taxon>Clostridia</taxon>
        <taxon>Lachnospirales</taxon>
        <taxon>Lachnospiraceae</taxon>
        <taxon>Diplocloster</taxon>
    </lineage>
</organism>
<dbReference type="SUPFAM" id="SSF53756">
    <property type="entry name" value="UDP-Glycosyltransferase/glycogen phosphorylase"/>
    <property type="match status" value="1"/>
</dbReference>
<gene>
    <name evidence="3" type="ORF">KTH90_01095</name>
</gene>
<proteinExistence type="predicted"/>
<feature type="domain" description="Glycosyl transferase family 1" evidence="1">
    <location>
        <begin position="183"/>
        <end position="300"/>
    </location>
</feature>
<dbReference type="PANTHER" id="PTHR45947">
    <property type="entry name" value="SULFOQUINOVOSYL TRANSFERASE SQD2"/>
    <property type="match status" value="1"/>
</dbReference>
<dbReference type="InterPro" id="IPR028098">
    <property type="entry name" value="Glyco_trans_4-like_N"/>
</dbReference>
<dbReference type="Pfam" id="PF00534">
    <property type="entry name" value="Glycos_transf_1"/>
    <property type="match status" value="1"/>
</dbReference>
<dbReference type="CDD" id="cd03812">
    <property type="entry name" value="GT4_CapH-like"/>
    <property type="match status" value="1"/>
</dbReference>
<dbReference type="Proteomes" id="UP001314681">
    <property type="component" value="Unassembled WGS sequence"/>
</dbReference>
<comment type="caution">
    <text evidence="3">The sequence shown here is derived from an EMBL/GenBank/DDBJ whole genome shotgun (WGS) entry which is preliminary data.</text>
</comment>
<dbReference type="RefSeq" id="WP_238726121.1">
    <property type="nucleotide sequence ID" value="NZ_JAHQCX010000001.1"/>
</dbReference>
<dbReference type="Gene3D" id="3.40.50.2000">
    <property type="entry name" value="Glycogen Phosphorylase B"/>
    <property type="match status" value="2"/>
</dbReference>
<dbReference type="Pfam" id="PF13439">
    <property type="entry name" value="Glyco_transf_4"/>
    <property type="match status" value="1"/>
</dbReference>
<dbReference type="InterPro" id="IPR001296">
    <property type="entry name" value="Glyco_trans_1"/>
</dbReference>
<dbReference type="PANTHER" id="PTHR45947:SF3">
    <property type="entry name" value="SULFOQUINOVOSYL TRANSFERASE SQD2"/>
    <property type="match status" value="1"/>
</dbReference>
<evidence type="ECO:0000313" key="3">
    <source>
        <dbReference type="EMBL" id="MBU9724601.1"/>
    </source>
</evidence>
<name>A0ABS6K181_9FIRM</name>
<evidence type="ECO:0000313" key="4">
    <source>
        <dbReference type="Proteomes" id="UP001314681"/>
    </source>
</evidence>
<keyword evidence="4" id="KW-1185">Reference proteome</keyword>